<protein>
    <submittedName>
        <fullName evidence="3">DUF11 domain-containing protein</fullName>
    </submittedName>
</protein>
<feature type="domain" description="DUF11" evidence="2">
    <location>
        <begin position="901"/>
        <end position="1012"/>
    </location>
</feature>
<feature type="chain" id="PRO_5047057129" evidence="1">
    <location>
        <begin position="19"/>
        <end position="1468"/>
    </location>
</feature>
<dbReference type="InterPro" id="IPR013783">
    <property type="entry name" value="Ig-like_fold"/>
</dbReference>
<evidence type="ECO:0000256" key="1">
    <source>
        <dbReference type="SAM" id="SignalP"/>
    </source>
</evidence>
<keyword evidence="1" id="KW-0732">Signal</keyword>
<dbReference type="Gene3D" id="2.130.10.10">
    <property type="entry name" value="YVTN repeat-like/Quinoprotein amine dehydrogenase"/>
    <property type="match status" value="1"/>
</dbReference>
<accession>A0ABT3GIW7</accession>
<keyword evidence="4" id="KW-1185">Reference proteome</keyword>
<dbReference type="SUPFAM" id="SSF50969">
    <property type="entry name" value="YVTN repeat-like/Quinoprotein amine dehydrogenase"/>
    <property type="match status" value="1"/>
</dbReference>
<dbReference type="EMBL" id="JAPDDT010000004">
    <property type="protein sequence ID" value="MCW1923452.1"/>
    <property type="molecule type" value="Genomic_DNA"/>
</dbReference>
<feature type="signal peptide" evidence="1">
    <location>
        <begin position="1"/>
        <end position="18"/>
    </location>
</feature>
<gene>
    <name evidence="3" type="ORF">OKA05_12885</name>
</gene>
<sequence>MTLSHLSLALTTCFLAVAGAQPIFQDGFESGLNWTVTKTNDGRARATGDEGPAAGAAHLILDDDANDAVFSVAEASFDLDLTDKKNVTLSFVAKSLGNEAHTPPTGNFTSTRNYDGVAVSCDGGAIWRSVQSLATLGPNWTSFSLPLDSSVTALGGSYGAGFRIRFSAYDNSPAPLDGIAIDSVSVTADEDPRITIELPGTVAEASGPHLGFVSLNIVQATPVTVTLSGSSTALTIPASATIEAGELWASFEFSAPEDSVVTLSRSVTVNASAAGISITPGIIVVTDNETANATLTVPAQLQEGNISTNNATISITPAPAIPVIFSLLADPAAELTIPATVTIQAGQTQAAFSARATNDTKIDGNIAVNVSAAAPGLPPATAVTTTLDNETKTLTLTVPTFVMEGTSGSGTIAITGTLADALLVNLEIVSGGNVSVPASVLIPAGATQVTFPITAVNNSLADGTRTMALTTTAAGFTAATRNVVVRDNDPASYSLSALTDLVPVGTPQSVTVTALDSAGNVISGYAGTVNLDLLVPGGGVLPASPASLTLGGSGWTGTVTLPAITASGLQLRASDTGGRSGLSTAFDPIRSLELVTADLLWSPLREVIYASVPSSATSPYAGHVVEIDPVSMEIRRGVLTIQNPGQLALTSGGEFLYVVQNGNGRVAKIDPVTMTVVSSFAIGLDSFYGTLFAGDICTVAGQPNLLLVTLKRDGYSSGYNGVTVFDDGIARPVSTGENVDALRIEPSSIPTRFWCNSGNWFRTLTLDANGLSVASSTNSLPGGDITSAGDRIYSSTGDVINGLTMTKAGTIASSGPLRPDPILNRVYFLEKTSSSTANYNRIGSYDASNYSLIRQSVMPGVGNTAASLIRWGSNGLAFRSTTHVYLVSSGTLVPSSQPANLAVTVSASPAPATAGQPLTYTVEVKNLGPNLARGVVLSATLSSGQTLLTATSSAGNRAVSGSLVTLLPPDMANNATATLTLTVHPESAGGVSCTAKAVSNVVDPDFSNNSTARLVSVGYLTATDSVNSIRLVAKSLVPDPTRNLLWAALSPQMEAPFRNSVVSINPLNGLVSDPIPLDAPPFEGSIALSGNGRYLYVGLEGTSSFARIDLSQATPVAIRIPFSVRSSSGQLVRDFEVLDGDGTSVLLVTSNQALQVIDDQTPRPVDTSIYEVGDIERTATPGIFFGHDGYTGTYSGSRVAVTATGVEVIHSMNDFLSGGSYAVQISSAGDRMLSDGGHLFDAGTMSMIATLPVYGAECLDGEHNRAYIVNGNALHSFDSDTGEAKGSFSLPVTTSGDWALTCLRWGIDGIAILGEDGKVFVGRWSGIIPEDTDGNADGISDAWAAAQFGTTLVDPEGDGDGDGLADAFEYLFATSPVTAGANPLKPSVEAVQDARSILLRFPRRAGVSPDSYRYQLSEDASGWFDVPSATETVLSTATVDGVTVEQVQVRIPTAWPDRGFARIKWLHP</sequence>
<evidence type="ECO:0000313" key="3">
    <source>
        <dbReference type="EMBL" id="MCW1923452.1"/>
    </source>
</evidence>
<dbReference type="InterPro" id="IPR047589">
    <property type="entry name" value="DUF11_rpt"/>
</dbReference>
<dbReference type="InterPro" id="IPR001434">
    <property type="entry name" value="OmcB-like_DUF11"/>
</dbReference>
<proteinExistence type="predicted"/>
<dbReference type="Pfam" id="PF01345">
    <property type="entry name" value="DUF11"/>
    <property type="match status" value="1"/>
</dbReference>
<name>A0ABT3GIW7_9BACT</name>
<evidence type="ECO:0000313" key="4">
    <source>
        <dbReference type="Proteomes" id="UP001320876"/>
    </source>
</evidence>
<comment type="caution">
    <text evidence="3">The sequence shown here is derived from an EMBL/GenBank/DDBJ whole genome shotgun (WGS) entry which is preliminary data.</text>
</comment>
<dbReference type="RefSeq" id="WP_264487557.1">
    <property type="nucleotide sequence ID" value="NZ_JAPDDT010000004.1"/>
</dbReference>
<dbReference type="InterPro" id="IPR011044">
    <property type="entry name" value="Quino_amine_DH_bsu"/>
</dbReference>
<dbReference type="NCBIfam" id="TIGR01451">
    <property type="entry name" value="B_ant_repeat"/>
    <property type="match status" value="1"/>
</dbReference>
<dbReference type="Proteomes" id="UP001320876">
    <property type="component" value="Unassembled WGS sequence"/>
</dbReference>
<reference evidence="3 4" key="1">
    <citation type="submission" date="2022-10" db="EMBL/GenBank/DDBJ databases">
        <title>Luteolibacter arcticus strain CCTCC AB 2014275, whole genome shotgun sequencing project.</title>
        <authorList>
            <person name="Zhao G."/>
            <person name="Shen L."/>
        </authorList>
    </citation>
    <scope>NUCLEOTIDE SEQUENCE [LARGE SCALE GENOMIC DNA]</scope>
    <source>
        <strain evidence="3 4">CCTCC AB 2014275</strain>
    </source>
</reference>
<dbReference type="InterPro" id="IPR015943">
    <property type="entry name" value="WD40/YVTN_repeat-like_dom_sf"/>
</dbReference>
<evidence type="ECO:0000259" key="2">
    <source>
        <dbReference type="Pfam" id="PF01345"/>
    </source>
</evidence>
<organism evidence="3 4">
    <name type="scientific">Luteolibacter arcticus</name>
    <dbReference type="NCBI Taxonomy" id="1581411"/>
    <lineage>
        <taxon>Bacteria</taxon>
        <taxon>Pseudomonadati</taxon>
        <taxon>Verrucomicrobiota</taxon>
        <taxon>Verrucomicrobiia</taxon>
        <taxon>Verrucomicrobiales</taxon>
        <taxon>Verrucomicrobiaceae</taxon>
        <taxon>Luteolibacter</taxon>
    </lineage>
</organism>
<dbReference type="Gene3D" id="2.60.40.10">
    <property type="entry name" value="Immunoglobulins"/>
    <property type="match status" value="1"/>
</dbReference>